<keyword evidence="2" id="KW-1185">Reference proteome</keyword>
<dbReference type="EMBL" id="BAAAPF010000119">
    <property type="protein sequence ID" value="GAA2128902.1"/>
    <property type="molecule type" value="Genomic_DNA"/>
</dbReference>
<name>A0ABN2YM48_9ACTN</name>
<organism evidence="1 2">
    <name type="scientific">Streptomyces synnematoformans</name>
    <dbReference type="NCBI Taxonomy" id="415721"/>
    <lineage>
        <taxon>Bacteria</taxon>
        <taxon>Bacillati</taxon>
        <taxon>Actinomycetota</taxon>
        <taxon>Actinomycetes</taxon>
        <taxon>Kitasatosporales</taxon>
        <taxon>Streptomycetaceae</taxon>
        <taxon>Streptomyces</taxon>
    </lineage>
</organism>
<gene>
    <name evidence="1" type="ORF">GCM10009802_36520</name>
</gene>
<dbReference type="RefSeq" id="WP_344291055.1">
    <property type="nucleotide sequence ID" value="NZ_BAAAPF010000119.1"/>
</dbReference>
<reference evidence="2" key="1">
    <citation type="journal article" date="2019" name="Int. J. Syst. Evol. Microbiol.">
        <title>The Global Catalogue of Microorganisms (GCM) 10K type strain sequencing project: providing services to taxonomists for standard genome sequencing and annotation.</title>
        <authorList>
            <consortium name="The Broad Institute Genomics Platform"/>
            <consortium name="The Broad Institute Genome Sequencing Center for Infectious Disease"/>
            <person name="Wu L."/>
            <person name="Ma J."/>
        </authorList>
    </citation>
    <scope>NUCLEOTIDE SEQUENCE [LARGE SCALE GENOMIC DNA]</scope>
    <source>
        <strain evidence="2">JCM 15481</strain>
    </source>
</reference>
<accession>A0ABN2YM48</accession>
<proteinExistence type="predicted"/>
<protein>
    <recommendedName>
        <fullName evidence="3">HNH endonuclease</fullName>
    </recommendedName>
</protein>
<comment type="caution">
    <text evidence="1">The sequence shown here is derived from an EMBL/GenBank/DDBJ whole genome shotgun (WGS) entry which is preliminary data.</text>
</comment>
<evidence type="ECO:0000313" key="1">
    <source>
        <dbReference type="EMBL" id="GAA2128902.1"/>
    </source>
</evidence>
<evidence type="ECO:0008006" key="3">
    <source>
        <dbReference type="Google" id="ProtNLM"/>
    </source>
</evidence>
<dbReference type="Proteomes" id="UP001500443">
    <property type="component" value="Unassembled WGS sequence"/>
</dbReference>
<evidence type="ECO:0000313" key="2">
    <source>
        <dbReference type="Proteomes" id="UP001500443"/>
    </source>
</evidence>
<sequence>MTPQRKHYYQHGLRVPAIAPWTGEAPAAAQVTRRWLPFLGGEGIGYADERPTDRHRGLLWKRIPEAPGKGRAQMGLVHGPRQRRAMTDRLCQVCFAPAAPAGEPLLFVVAGDTPIAAGERMSQPPVHEECANEAVRHCPRLRRAHSAALVGRTSSWGVAGLVYHPVTLKPLPSTAKNALTLVPYGHPVRLRWVLAVQEVITAHDCTPVTLEELTDKRAGGMQAART</sequence>